<feature type="chain" id="PRO_5026954637" description="DUF2808 domain-containing protein" evidence="1">
    <location>
        <begin position="33"/>
        <end position="195"/>
    </location>
</feature>
<protein>
    <recommendedName>
        <fullName evidence="3">DUF2808 domain-containing protein</fullName>
    </recommendedName>
</protein>
<reference evidence="2" key="1">
    <citation type="submission" date="2020-02" db="EMBL/GenBank/DDBJ databases">
        <authorList>
            <person name="Meier V. D."/>
        </authorList>
    </citation>
    <scope>NUCLEOTIDE SEQUENCE</scope>
    <source>
        <strain evidence="2">AVDCRST_MAG81</strain>
    </source>
</reference>
<proteinExistence type="predicted"/>
<evidence type="ECO:0000256" key="1">
    <source>
        <dbReference type="SAM" id="SignalP"/>
    </source>
</evidence>
<accession>A0A6J4UPB3</accession>
<organism evidence="2">
    <name type="scientific">uncultured Synechococcales cyanobacterium</name>
    <dbReference type="NCBI Taxonomy" id="1936017"/>
    <lineage>
        <taxon>Bacteria</taxon>
        <taxon>Bacillati</taxon>
        <taxon>Cyanobacteriota</taxon>
        <taxon>Cyanophyceae</taxon>
        <taxon>Synechococcales</taxon>
        <taxon>environmental samples</taxon>
    </lineage>
</organism>
<dbReference type="Pfam" id="PF10989">
    <property type="entry name" value="DUF2808"/>
    <property type="match status" value="1"/>
</dbReference>
<keyword evidence="1" id="KW-0732">Signal</keyword>
<dbReference type="InterPro" id="IPR021256">
    <property type="entry name" value="DUF2808"/>
</dbReference>
<evidence type="ECO:0008006" key="3">
    <source>
        <dbReference type="Google" id="ProtNLM"/>
    </source>
</evidence>
<sequence>MKAQHCFRSGFVGRSLAICVAAFGTFSLPVQAVQLANGTVYFNHPPRLLGARTTEKSIRVWGAKYYFTLSVPTDAGEPLQRVAIAQREGVDNIRFRLKDTQAFVGEGRRQPLSLGAVTFDQPTQAVSVTFNPPVPPGQTVTVRLVPRRNPDVSGVYLFGVTALPAGEKVSGQFLGFGRLHFYDSFNGFGSFWNFR</sequence>
<name>A0A6J4UPB3_9CYAN</name>
<feature type="signal peptide" evidence="1">
    <location>
        <begin position="1"/>
        <end position="32"/>
    </location>
</feature>
<evidence type="ECO:0000313" key="2">
    <source>
        <dbReference type="EMBL" id="CAA9552969.1"/>
    </source>
</evidence>
<dbReference type="AlphaFoldDB" id="A0A6J4UPB3"/>
<gene>
    <name evidence="2" type="ORF">AVDCRST_MAG81-302</name>
</gene>
<dbReference type="EMBL" id="CADCWO010000002">
    <property type="protein sequence ID" value="CAA9552969.1"/>
    <property type="molecule type" value="Genomic_DNA"/>
</dbReference>